<accession>X0XX76</accession>
<sequence length="64" mass="7358">NISAEELSQGFYETSNRNYGPAEPWTTVQLGGTPGSWVYVFVETEKGYQGFWVDPEKIEDLPWR</sequence>
<reference evidence="1" key="1">
    <citation type="journal article" date="2014" name="Front. Microbiol.">
        <title>High frequency of phylogenetically diverse reductive dehalogenase-homologous genes in deep subseafloor sedimentary metagenomes.</title>
        <authorList>
            <person name="Kawai M."/>
            <person name="Futagami T."/>
            <person name="Toyoda A."/>
            <person name="Takaki Y."/>
            <person name="Nishi S."/>
            <person name="Hori S."/>
            <person name="Arai W."/>
            <person name="Tsubouchi T."/>
            <person name="Morono Y."/>
            <person name="Uchiyama I."/>
            <person name="Ito T."/>
            <person name="Fujiyama A."/>
            <person name="Inagaki F."/>
            <person name="Takami H."/>
        </authorList>
    </citation>
    <scope>NUCLEOTIDE SEQUENCE</scope>
    <source>
        <strain evidence="1">Expedition CK06-06</strain>
    </source>
</reference>
<feature type="non-terminal residue" evidence="1">
    <location>
        <position position="1"/>
    </location>
</feature>
<gene>
    <name evidence="1" type="ORF">S01H1_76964</name>
</gene>
<organism evidence="1">
    <name type="scientific">marine sediment metagenome</name>
    <dbReference type="NCBI Taxonomy" id="412755"/>
    <lineage>
        <taxon>unclassified sequences</taxon>
        <taxon>metagenomes</taxon>
        <taxon>ecological metagenomes</taxon>
    </lineage>
</organism>
<evidence type="ECO:0000313" key="1">
    <source>
        <dbReference type="EMBL" id="GAG47969.1"/>
    </source>
</evidence>
<comment type="caution">
    <text evidence="1">The sequence shown here is derived from an EMBL/GenBank/DDBJ whole genome shotgun (WGS) entry which is preliminary data.</text>
</comment>
<proteinExistence type="predicted"/>
<name>X0XX76_9ZZZZ</name>
<protein>
    <submittedName>
        <fullName evidence="1">Uncharacterized protein</fullName>
    </submittedName>
</protein>
<dbReference type="EMBL" id="BARS01051706">
    <property type="protein sequence ID" value="GAG47969.1"/>
    <property type="molecule type" value="Genomic_DNA"/>
</dbReference>
<dbReference type="AlphaFoldDB" id="X0XX76"/>